<evidence type="ECO:0000256" key="12">
    <source>
        <dbReference type="ARBA" id="ARBA00023128"/>
    </source>
</evidence>
<keyword evidence="8" id="KW-1278">Translocase</keyword>
<dbReference type="InterPro" id="IPR050269">
    <property type="entry name" value="ComplexI_Subunit6"/>
</dbReference>
<evidence type="ECO:0000256" key="13">
    <source>
        <dbReference type="ARBA" id="ARBA00023136"/>
    </source>
</evidence>
<proteinExistence type="inferred from homology"/>
<dbReference type="EC" id="7.1.1.2" evidence="3"/>
<name>A0A343A5K6_9CUCU</name>
<evidence type="ECO:0000256" key="3">
    <source>
        <dbReference type="ARBA" id="ARBA00012944"/>
    </source>
</evidence>
<reference evidence="17" key="1">
    <citation type="submission" date="2016-04" db="EMBL/GenBank/DDBJ databases">
        <title>Mitochondria of Scolytid beetles.</title>
        <authorList>
            <person name="Miller K."/>
            <person name="Linard B."/>
            <person name="Vogler A.P."/>
        </authorList>
    </citation>
    <scope>NUCLEOTIDE SEQUENCE</scope>
</reference>
<evidence type="ECO:0000256" key="9">
    <source>
        <dbReference type="ARBA" id="ARBA00022982"/>
    </source>
</evidence>
<dbReference type="PANTHER" id="PTHR11435">
    <property type="entry name" value="NADH UBIQUINONE OXIDOREDUCTASE SUBUNIT ND6"/>
    <property type="match status" value="1"/>
</dbReference>
<gene>
    <name evidence="17" type="primary">nad6</name>
</gene>
<comment type="subcellular location">
    <subcellularLocation>
        <location evidence="1">Mitochondrion membrane</location>
        <topology evidence="1">Multi-pass membrane protein</topology>
    </subcellularLocation>
</comment>
<keyword evidence="9" id="KW-0249">Electron transport</keyword>
<comment type="similarity">
    <text evidence="2">Belongs to the complex I subunit 6 family.</text>
</comment>
<evidence type="ECO:0000256" key="4">
    <source>
        <dbReference type="ARBA" id="ARBA00021095"/>
    </source>
</evidence>
<feature type="transmembrane region" description="Helical" evidence="16">
    <location>
        <begin position="137"/>
        <end position="159"/>
    </location>
</feature>
<geneLocation type="mitochondrion" evidence="17"/>
<keyword evidence="5" id="KW-0813">Transport</keyword>
<keyword evidence="6" id="KW-0679">Respiratory chain</keyword>
<keyword evidence="11" id="KW-0520">NAD</keyword>
<accession>A0A343A5K6</accession>
<dbReference type="GO" id="GO:0031966">
    <property type="term" value="C:mitochondrial membrane"/>
    <property type="evidence" value="ECO:0007669"/>
    <property type="project" value="UniProtKB-SubCell"/>
</dbReference>
<evidence type="ECO:0000256" key="14">
    <source>
        <dbReference type="ARBA" id="ARBA00031019"/>
    </source>
</evidence>
<dbReference type="PANTHER" id="PTHR11435:SF1">
    <property type="entry name" value="NADH-UBIQUINONE OXIDOREDUCTASE CHAIN 6"/>
    <property type="match status" value="1"/>
</dbReference>
<evidence type="ECO:0000256" key="8">
    <source>
        <dbReference type="ARBA" id="ARBA00022967"/>
    </source>
</evidence>
<keyword evidence="13 16" id="KW-0472">Membrane</keyword>
<feature type="transmembrane region" description="Helical" evidence="16">
    <location>
        <begin position="81"/>
        <end position="101"/>
    </location>
</feature>
<evidence type="ECO:0000256" key="5">
    <source>
        <dbReference type="ARBA" id="ARBA00022448"/>
    </source>
</evidence>
<keyword evidence="12 17" id="KW-0496">Mitochondrion</keyword>
<comment type="catalytic activity">
    <reaction evidence="15">
        <text>a ubiquinone + NADH + 5 H(+)(in) = a ubiquinol + NAD(+) + 4 H(+)(out)</text>
        <dbReference type="Rhea" id="RHEA:29091"/>
        <dbReference type="Rhea" id="RHEA-COMP:9565"/>
        <dbReference type="Rhea" id="RHEA-COMP:9566"/>
        <dbReference type="ChEBI" id="CHEBI:15378"/>
        <dbReference type="ChEBI" id="CHEBI:16389"/>
        <dbReference type="ChEBI" id="CHEBI:17976"/>
        <dbReference type="ChEBI" id="CHEBI:57540"/>
        <dbReference type="ChEBI" id="CHEBI:57945"/>
        <dbReference type="EC" id="7.1.1.2"/>
    </reaction>
</comment>
<feature type="transmembrane region" description="Helical" evidence="16">
    <location>
        <begin position="49"/>
        <end position="69"/>
    </location>
</feature>
<keyword evidence="7 16" id="KW-0812">Transmembrane</keyword>
<evidence type="ECO:0000256" key="7">
    <source>
        <dbReference type="ARBA" id="ARBA00022692"/>
    </source>
</evidence>
<evidence type="ECO:0000256" key="10">
    <source>
        <dbReference type="ARBA" id="ARBA00022989"/>
    </source>
</evidence>
<evidence type="ECO:0000256" key="16">
    <source>
        <dbReference type="SAM" id="Phobius"/>
    </source>
</evidence>
<dbReference type="EMBL" id="KX035225">
    <property type="protein sequence ID" value="AOY39835.1"/>
    <property type="molecule type" value="Genomic_DNA"/>
</dbReference>
<sequence length="169" mass="19906">MSFLILASFSLSTMFIFMNHPLALGSNLFLQTTLIALISGKLISNFWYSYLLFLIMVGGMLILFIYMTSIASNEKFFVPKFYKLSIFIMFLFMIIILMFTFKDTMIEKGLSTKWNFMFESFNYYKPWTLSKFFNDPFYQIIIFLMIYLFLTLLMTVKVTDTSGGSLRQK</sequence>
<evidence type="ECO:0000256" key="11">
    <source>
        <dbReference type="ARBA" id="ARBA00023027"/>
    </source>
</evidence>
<evidence type="ECO:0000256" key="15">
    <source>
        <dbReference type="ARBA" id="ARBA00049551"/>
    </source>
</evidence>
<evidence type="ECO:0000256" key="2">
    <source>
        <dbReference type="ARBA" id="ARBA00005698"/>
    </source>
</evidence>
<keyword evidence="10 16" id="KW-1133">Transmembrane helix</keyword>
<evidence type="ECO:0000256" key="6">
    <source>
        <dbReference type="ARBA" id="ARBA00022660"/>
    </source>
</evidence>
<organism evidence="17">
    <name type="scientific">Pityogenes trepanatus</name>
    <dbReference type="NCBI Taxonomy" id="445567"/>
    <lineage>
        <taxon>Eukaryota</taxon>
        <taxon>Metazoa</taxon>
        <taxon>Ecdysozoa</taxon>
        <taxon>Arthropoda</taxon>
        <taxon>Hexapoda</taxon>
        <taxon>Insecta</taxon>
        <taxon>Pterygota</taxon>
        <taxon>Neoptera</taxon>
        <taxon>Endopterygota</taxon>
        <taxon>Coleoptera</taxon>
        <taxon>Polyphaga</taxon>
        <taxon>Cucujiformia</taxon>
        <taxon>Curculionidae</taxon>
        <taxon>Scolytinae</taxon>
        <taxon>Pityogenes</taxon>
    </lineage>
</organism>
<dbReference type="GO" id="GO:0008137">
    <property type="term" value="F:NADH dehydrogenase (ubiquinone) activity"/>
    <property type="evidence" value="ECO:0007669"/>
    <property type="project" value="UniProtKB-EC"/>
</dbReference>
<protein>
    <recommendedName>
        <fullName evidence="4">NADH-ubiquinone oxidoreductase chain 6</fullName>
        <ecNumber evidence="3">7.1.1.2</ecNumber>
    </recommendedName>
    <alternativeName>
        <fullName evidence="14">NADH dehydrogenase subunit 6</fullName>
    </alternativeName>
</protein>
<evidence type="ECO:0000313" key="17">
    <source>
        <dbReference type="EMBL" id="AOY39835.1"/>
    </source>
</evidence>
<evidence type="ECO:0000256" key="1">
    <source>
        <dbReference type="ARBA" id="ARBA00004225"/>
    </source>
</evidence>
<dbReference type="AlphaFoldDB" id="A0A343A5K6"/>